<evidence type="ECO:0000313" key="2">
    <source>
        <dbReference type="Proteomes" id="UP000067448"/>
    </source>
</evidence>
<protein>
    <submittedName>
        <fullName evidence="1">Uncharacterized protein</fullName>
    </submittedName>
</protein>
<accession>A0A100JTB6</accession>
<organism evidence="1 2">
    <name type="scientific">Streptomyces scabiei</name>
    <dbReference type="NCBI Taxonomy" id="1930"/>
    <lineage>
        <taxon>Bacteria</taxon>
        <taxon>Bacillati</taxon>
        <taxon>Actinomycetota</taxon>
        <taxon>Actinomycetes</taxon>
        <taxon>Kitasatosporales</taxon>
        <taxon>Streptomycetaceae</taxon>
        <taxon>Streptomyces</taxon>
    </lineage>
</organism>
<evidence type="ECO:0000313" key="1">
    <source>
        <dbReference type="EMBL" id="GAQ65310.1"/>
    </source>
</evidence>
<comment type="caution">
    <text evidence="1">The sequence shown here is derived from an EMBL/GenBank/DDBJ whole genome shotgun (WGS) entry which is preliminary data.</text>
</comment>
<sequence>MHNVRQWYPSAQEHRLIWRGPYIKGPTDVPFMVGEKAYSLD</sequence>
<dbReference type="AlphaFoldDB" id="A0A100JTB6"/>
<dbReference type="Proteomes" id="UP000067448">
    <property type="component" value="Unassembled WGS sequence"/>
</dbReference>
<reference evidence="2" key="3">
    <citation type="submission" date="2016-02" db="EMBL/GenBank/DDBJ databases">
        <title>Draft genome of pathogenic Streptomyces sp. in Japan.</title>
        <authorList>
            <person name="Tomihama T."/>
            <person name="Ikenaga M."/>
            <person name="Sakai M."/>
            <person name="Okubo T."/>
            <person name="Ikeda S."/>
        </authorList>
    </citation>
    <scope>NUCLEOTIDE SEQUENCE [LARGE SCALE GENOMIC DNA]</scope>
    <source>
        <strain evidence="2">S58</strain>
    </source>
</reference>
<gene>
    <name evidence="1" type="ORF">SsS58_05719</name>
</gene>
<dbReference type="EMBL" id="BCMM01000029">
    <property type="protein sequence ID" value="GAQ65310.1"/>
    <property type="molecule type" value="Genomic_DNA"/>
</dbReference>
<name>A0A100JTB6_STRSC</name>
<reference evidence="1 2" key="2">
    <citation type="journal article" date="2016" name="Genome Announc.">
        <title>Draft Genome Sequences of Streptomyces scabiei S58, Streptomyces turgidiscabies T45, and Streptomyces acidiscabies a10, the Pathogens of Potato Common Scab, Isolated in Japan.</title>
        <authorList>
            <person name="Tomihama T."/>
            <person name="Nishi Y."/>
            <person name="Sakai M."/>
            <person name="Ikenaga M."/>
            <person name="Okubo T."/>
            <person name="Ikeda S."/>
        </authorList>
    </citation>
    <scope>NUCLEOTIDE SEQUENCE [LARGE SCALE GENOMIC DNA]</scope>
    <source>
        <strain evidence="1 2">S58</strain>
    </source>
</reference>
<proteinExistence type="predicted"/>
<reference evidence="2" key="1">
    <citation type="submission" date="2015-11" db="EMBL/GenBank/DDBJ databases">
        <authorList>
            <consortium name="Cross-ministerial Strategic Innovation Promotion Program (SIP) consortium"/>
            <person name="Tomihama T."/>
            <person name="Ikenaga M."/>
            <person name="Sakai M."/>
            <person name="Okubo T."/>
            <person name="Ikeda S."/>
        </authorList>
    </citation>
    <scope>NUCLEOTIDE SEQUENCE [LARGE SCALE GENOMIC DNA]</scope>
    <source>
        <strain evidence="2">S58</strain>
    </source>
</reference>